<dbReference type="Pfam" id="PF14258">
    <property type="entry name" value="DUF4350"/>
    <property type="match status" value="1"/>
</dbReference>
<evidence type="ECO:0000313" key="3">
    <source>
        <dbReference type="EMBL" id="GET39176.1"/>
    </source>
</evidence>
<accession>A0AAV3XET0</accession>
<feature type="chain" id="PRO_5043898633" description="DUF4350 domain-containing protein" evidence="1">
    <location>
        <begin position="21"/>
        <end position="407"/>
    </location>
</feature>
<evidence type="ECO:0000259" key="2">
    <source>
        <dbReference type="Pfam" id="PF14258"/>
    </source>
</evidence>
<sequence>MAIAITAIILLTLFAAPTTGNRTTSGSTYSRAPDGYGAWYAFMEKRGTPVKRWQKPFDQFPNSRYPMTLLRVNSGLGRGWPYKQELDWIEKGNTLVVLGVGSPVTEASFSTLQESAAGRVKIETRRRQKLGKEEEQRLSDRFGAIVWQQKLGKGQVIFATTPHLAANAYQDEAGNFEFLASLVTVAAGEQVSRGAEEQRSRGAEEQVSRGAEEQLAISNYQLAISNYQSAISNYQLPIQNPVWVDEYIHGYKDKEVIAKEDGKDWVTYLANTPLFPAMVQAGVILLVLVLAKNRRLGPPISVAAPRVDNSEAYIKALAGVLQKAESREFVIEVIGKQEQLQLQQALGLGSVLLSPQTLVAAWVQQTGRPASELEQVLQRQSKKRRIGERDLLTWLEQWQKIRLIGNR</sequence>
<protein>
    <recommendedName>
        <fullName evidence="2">DUF4350 domain-containing protein</fullName>
    </recommendedName>
</protein>
<feature type="domain" description="DUF4350" evidence="2">
    <location>
        <begin position="28"/>
        <end position="183"/>
    </location>
</feature>
<gene>
    <name evidence="3" type="ORF">MiSe_39400</name>
</gene>
<keyword evidence="1" id="KW-0732">Signal</keyword>
<feature type="signal peptide" evidence="1">
    <location>
        <begin position="1"/>
        <end position="20"/>
    </location>
</feature>
<keyword evidence="4" id="KW-1185">Reference proteome</keyword>
<dbReference type="Proteomes" id="UP001050975">
    <property type="component" value="Unassembled WGS sequence"/>
</dbReference>
<proteinExistence type="predicted"/>
<evidence type="ECO:0000313" key="4">
    <source>
        <dbReference type="Proteomes" id="UP001050975"/>
    </source>
</evidence>
<comment type="caution">
    <text evidence="3">The sequence shown here is derived from an EMBL/GenBank/DDBJ whole genome shotgun (WGS) entry which is preliminary data.</text>
</comment>
<organism evidence="3 4">
    <name type="scientific">Microseira wollei NIES-4236</name>
    <dbReference type="NCBI Taxonomy" id="2530354"/>
    <lineage>
        <taxon>Bacteria</taxon>
        <taxon>Bacillati</taxon>
        <taxon>Cyanobacteriota</taxon>
        <taxon>Cyanophyceae</taxon>
        <taxon>Oscillatoriophycideae</taxon>
        <taxon>Aerosakkonematales</taxon>
        <taxon>Aerosakkonemataceae</taxon>
        <taxon>Microseira</taxon>
    </lineage>
</organism>
<dbReference type="EMBL" id="BLAY01000060">
    <property type="protein sequence ID" value="GET39176.1"/>
    <property type="molecule type" value="Genomic_DNA"/>
</dbReference>
<dbReference type="AlphaFoldDB" id="A0AAV3XET0"/>
<evidence type="ECO:0000256" key="1">
    <source>
        <dbReference type="SAM" id="SignalP"/>
    </source>
</evidence>
<dbReference type="InterPro" id="IPR025646">
    <property type="entry name" value="DUF4350"/>
</dbReference>
<reference evidence="3" key="1">
    <citation type="submission" date="2019-10" db="EMBL/GenBank/DDBJ databases">
        <title>Draft genome sequece of Microseira wollei NIES-4236.</title>
        <authorList>
            <person name="Yamaguchi H."/>
            <person name="Suzuki S."/>
            <person name="Kawachi M."/>
        </authorList>
    </citation>
    <scope>NUCLEOTIDE SEQUENCE</scope>
    <source>
        <strain evidence="3">NIES-4236</strain>
    </source>
</reference>
<name>A0AAV3XET0_9CYAN</name>